<comment type="caution">
    <text evidence="9">The sequence shown here is derived from an EMBL/GenBank/DDBJ whole genome shotgun (WGS) entry which is preliminary data.</text>
</comment>
<evidence type="ECO:0000256" key="4">
    <source>
        <dbReference type="ARBA" id="ARBA00022968"/>
    </source>
</evidence>
<dbReference type="PANTHER" id="PTHR32285">
    <property type="entry name" value="PROTEIN TRICHOME BIREFRINGENCE-LIKE 9-RELATED"/>
    <property type="match status" value="1"/>
</dbReference>
<dbReference type="Pfam" id="PF14416">
    <property type="entry name" value="PMR5N"/>
    <property type="match status" value="1"/>
</dbReference>
<keyword evidence="6" id="KW-0472">Membrane</keyword>
<dbReference type="InterPro" id="IPR029962">
    <property type="entry name" value="TBL"/>
</dbReference>
<evidence type="ECO:0000256" key="5">
    <source>
        <dbReference type="ARBA" id="ARBA00022989"/>
    </source>
</evidence>
<evidence type="ECO:0008006" key="11">
    <source>
        <dbReference type="Google" id="ProtNLM"/>
    </source>
</evidence>
<feature type="domain" description="Trichome birefringence-like C-terminal" evidence="7">
    <location>
        <begin position="164"/>
        <end position="427"/>
    </location>
</feature>
<name>A0ABR2CWB6_9ROSI</name>
<dbReference type="Pfam" id="PF13839">
    <property type="entry name" value="PC-Esterase"/>
    <property type="match status" value="1"/>
</dbReference>
<organism evidence="9 10">
    <name type="scientific">Hibiscus sabdariffa</name>
    <name type="common">roselle</name>
    <dbReference type="NCBI Taxonomy" id="183260"/>
    <lineage>
        <taxon>Eukaryota</taxon>
        <taxon>Viridiplantae</taxon>
        <taxon>Streptophyta</taxon>
        <taxon>Embryophyta</taxon>
        <taxon>Tracheophyta</taxon>
        <taxon>Spermatophyta</taxon>
        <taxon>Magnoliopsida</taxon>
        <taxon>eudicotyledons</taxon>
        <taxon>Gunneridae</taxon>
        <taxon>Pentapetalae</taxon>
        <taxon>rosids</taxon>
        <taxon>malvids</taxon>
        <taxon>Malvales</taxon>
        <taxon>Malvaceae</taxon>
        <taxon>Malvoideae</taxon>
        <taxon>Hibiscus</taxon>
    </lineage>
</organism>
<keyword evidence="5" id="KW-1133">Transmembrane helix</keyword>
<keyword evidence="10" id="KW-1185">Reference proteome</keyword>
<sequence length="431" mass="48193">MLNSRSGGPAACGDGWEKLIPCEPTKQPFALVFSFLHLYISSGSSDNLVLITELALSLKQLIKDTNSLMGFSRGTLLCWVPIVMLVLLQEASARQHYHNVTGLSSRKQAGGCNLFQGQWVFDPSYPFYDSSGCPFIDAEFDCLKYGRPDKQYLTYAWKPDGCTLPRFDGASFLGKWRGKKIMFVGDSLSLNMWESMVCMIHASVPNSKTTFVRKTPLSFVIFEDYGVTVYLYRTPYLVDIVKESVGDVLNLGSINGGNAWKGMDVLIFNTWHWWTHKGQSQAWDYIRDGSALYKDMDRLEAFNKGLTTWANWVDTTVDPAKTKVFFQGISPTHYEGREWNQPKKNCYGELEPLSGPTYPAGAPPAAAIVNKVLGSMKKPVFLLDITTLSQLRKDAHPSTYGSDPSGNDCSHWCLPGLPDTWNQLLYAALVM</sequence>
<dbReference type="PANTHER" id="PTHR32285:SF42">
    <property type="entry name" value="PROTEIN TRICHOME BIREFRINGENCE-LIKE 37"/>
    <property type="match status" value="1"/>
</dbReference>
<dbReference type="EMBL" id="JBBPBM010000041">
    <property type="protein sequence ID" value="KAK8524521.1"/>
    <property type="molecule type" value="Genomic_DNA"/>
</dbReference>
<evidence type="ECO:0000256" key="2">
    <source>
        <dbReference type="ARBA" id="ARBA00007727"/>
    </source>
</evidence>
<keyword evidence="4" id="KW-0735">Signal-anchor</keyword>
<evidence type="ECO:0000256" key="1">
    <source>
        <dbReference type="ARBA" id="ARBA00004167"/>
    </source>
</evidence>
<dbReference type="InterPro" id="IPR026057">
    <property type="entry name" value="TBL_C"/>
</dbReference>
<evidence type="ECO:0000313" key="9">
    <source>
        <dbReference type="EMBL" id="KAK8524521.1"/>
    </source>
</evidence>
<dbReference type="InterPro" id="IPR025846">
    <property type="entry name" value="TBL_N"/>
</dbReference>
<comment type="subcellular location">
    <subcellularLocation>
        <location evidence="1">Membrane</location>
        <topology evidence="1">Single-pass membrane protein</topology>
    </subcellularLocation>
</comment>
<keyword evidence="3" id="KW-0812">Transmembrane</keyword>
<reference evidence="9 10" key="1">
    <citation type="journal article" date="2024" name="G3 (Bethesda)">
        <title>Genome assembly of Hibiscus sabdariffa L. provides insights into metabolisms of medicinal natural products.</title>
        <authorList>
            <person name="Kim T."/>
        </authorList>
    </citation>
    <scope>NUCLEOTIDE SEQUENCE [LARGE SCALE GENOMIC DNA]</scope>
    <source>
        <strain evidence="9">TK-2024</strain>
        <tissue evidence="9">Old leaves</tissue>
    </source>
</reference>
<accession>A0ABR2CWB6</accession>
<feature type="domain" description="Trichome birefringence-like N-terminal" evidence="8">
    <location>
        <begin position="111"/>
        <end position="162"/>
    </location>
</feature>
<comment type="similarity">
    <text evidence="2">Belongs to the PC-esterase family. TBL subfamily.</text>
</comment>
<protein>
    <recommendedName>
        <fullName evidence="11">Trichome birefringence-like N-terminal domain-containing protein</fullName>
    </recommendedName>
</protein>
<dbReference type="Proteomes" id="UP001472677">
    <property type="component" value="Unassembled WGS sequence"/>
</dbReference>
<evidence type="ECO:0000259" key="7">
    <source>
        <dbReference type="Pfam" id="PF13839"/>
    </source>
</evidence>
<proteinExistence type="inferred from homology"/>
<evidence type="ECO:0000256" key="6">
    <source>
        <dbReference type="ARBA" id="ARBA00023136"/>
    </source>
</evidence>
<evidence type="ECO:0000259" key="8">
    <source>
        <dbReference type="Pfam" id="PF14416"/>
    </source>
</evidence>
<evidence type="ECO:0000256" key="3">
    <source>
        <dbReference type="ARBA" id="ARBA00022692"/>
    </source>
</evidence>
<evidence type="ECO:0000313" key="10">
    <source>
        <dbReference type="Proteomes" id="UP001472677"/>
    </source>
</evidence>
<gene>
    <name evidence="9" type="ORF">V6N12_029386</name>
</gene>